<proteinExistence type="predicted"/>
<accession>A0A9P6HQJ1</accession>
<evidence type="ECO:0000313" key="3">
    <source>
        <dbReference type="EMBL" id="KAF9792670.1"/>
    </source>
</evidence>
<keyword evidence="1" id="KW-0812">Transmembrane</keyword>
<feature type="signal peptide" evidence="2">
    <location>
        <begin position="1"/>
        <end position="18"/>
    </location>
</feature>
<gene>
    <name evidence="3" type="ORF">BJ322DRAFT_1030716</name>
</gene>
<organism evidence="3 4">
    <name type="scientific">Thelephora terrestris</name>
    <dbReference type="NCBI Taxonomy" id="56493"/>
    <lineage>
        <taxon>Eukaryota</taxon>
        <taxon>Fungi</taxon>
        <taxon>Dikarya</taxon>
        <taxon>Basidiomycota</taxon>
        <taxon>Agaricomycotina</taxon>
        <taxon>Agaricomycetes</taxon>
        <taxon>Thelephorales</taxon>
        <taxon>Thelephoraceae</taxon>
        <taxon>Thelephora</taxon>
    </lineage>
</organism>
<protein>
    <submittedName>
        <fullName evidence="3">Uncharacterized protein</fullName>
    </submittedName>
</protein>
<keyword evidence="1" id="KW-1133">Transmembrane helix</keyword>
<feature type="transmembrane region" description="Helical" evidence="1">
    <location>
        <begin position="51"/>
        <end position="71"/>
    </location>
</feature>
<keyword evidence="2" id="KW-0732">Signal</keyword>
<keyword evidence="1" id="KW-0472">Membrane</keyword>
<dbReference type="AlphaFoldDB" id="A0A9P6HQJ1"/>
<evidence type="ECO:0000256" key="2">
    <source>
        <dbReference type="SAM" id="SignalP"/>
    </source>
</evidence>
<dbReference type="EMBL" id="WIUZ02000001">
    <property type="protein sequence ID" value="KAF9792670.1"/>
    <property type="molecule type" value="Genomic_DNA"/>
</dbReference>
<reference evidence="3" key="2">
    <citation type="submission" date="2020-11" db="EMBL/GenBank/DDBJ databases">
        <authorList>
            <consortium name="DOE Joint Genome Institute"/>
            <person name="Kuo A."/>
            <person name="Miyauchi S."/>
            <person name="Kiss E."/>
            <person name="Drula E."/>
            <person name="Kohler A."/>
            <person name="Sanchez-Garcia M."/>
            <person name="Andreopoulos B."/>
            <person name="Barry K.W."/>
            <person name="Bonito G."/>
            <person name="Buee M."/>
            <person name="Carver A."/>
            <person name="Chen C."/>
            <person name="Cichocki N."/>
            <person name="Clum A."/>
            <person name="Culley D."/>
            <person name="Crous P.W."/>
            <person name="Fauchery L."/>
            <person name="Girlanda M."/>
            <person name="Hayes R."/>
            <person name="Keri Z."/>
            <person name="Labutti K."/>
            <person name="Lipzen A."/>
            <person name="Lombard V."/>
            <person name="Magnuson J."/>
            <person name="Maillard F."/>
            <person name="Morin E."/>
            <person name="Murat C."/>
            <person name="Nolan M."/>
            <person name="Ohm R."/>
            <person name="Pangilinan J."/>
            <person name="Pereira M."/>
            <person name="Perotto S."/>
            <person name="Peter M."/>
            <person name="Riley R."/>
            <person name="Sitrit Y."/>
            <person name="Stielow B."/>
            <person name="Szollosi G."/>
            <person name="Zifcakova L."/>
            <person name="Stursova M."/>
            <person name="Spatafora J.W."/>
            <person name="Tedersoo L."/>
            <person name="Vaario L.-M."/>
            <person name="Yamada A."/>
            <person name="Yan M."/>
            <person name="Wang P."/>
            <person name="Xu J."/>
            <person name="Bruns T."/>
            <person name="Baldrian P."/>
            <person name="Vilgalys R."/>
            <person name="Henrissat B."/>
            <person name="Grigoriev I.V."/>
            <person name="Hibbett D."/>
            <person name="Nagy L.G."/>
            <person name="Martin F.M."/>
        </authorList>
    </citation>
    <scope>NUCLEOTIDE SEQUENCE</scope>
    <source>
        <strain evidence="3">UH-Tt-Lm1</strain>
    </source>
</reference>
<name>A0A9P6HQJ1_9AGAM</name>
<evidence type="ECO:0000256" key="1">
    <source>
        <dbReference type="SAM" id="Phobius"/>
    </source>
</evidence>
<dbReference type="Proteomes" id="UP000736335">
    <property type="component" value="Unassembled WGS sequence"/>
</dbReference>
<sequence>MLLHSLLLLSLAPHLISAQLQSNTSTTNGPLLLPSGGPNHGLDLGHVGSTIGGASAGAVAVIAIALAVVMLRWSRRRNCLYHNKELGQIVPSLRYRKRDFDVETASVASSEDVSFQLETCSTRQT</sequence>
<keyword evidence="4" id="KW-1185">Reference proteome</keyword>
<feature type="chain" id="PRO_5040221374" evidence="2">
    <location>
        <begin position="19"/>
        <end position="125"/>
    </location>
</feature>
<evidence type="ECO:0000313" key="4">
    <source>
        <dbReference type="Proteomes" id="UP000736335"/>
    </source>
</evidence>
<reference evidence="3" key="1">
    <citation type="journal article" date="2020" name="Nat. Commun.">
        <title>Large-scale genome sequencing of mycorrhizal fungi provides insights into the early evolution of symbiotic traits.</title>
        <authorList>
            <person name="Miyauchi S."/>
            <person name="Kiss E."/>
            <person name="Kuo A."/>
            <person name="Drula E."/>
            <person name="Kohler A."/>
            <person name="Sanchez-Garcia M."/>
            <person name="Morin E."/>
            <person name="Andreopoulos B."/>
            <person name="Barry K.W."/>
            <person name="Bonito G."/>
            <person name="Buee M."/>
            <person name="Carver A."/>
            <person name="Chen C."/>
            <person name="Cichocki N."/>
            <person name="Clum A."/>
            <person name="Culley D."/>
            <person name="Crous P.W."/>
            <person name="Fauchery L."/>
            <person name="Girlanda M."/>
            <person name="Hayes R.D."/>
            <person name="Keri Z."/>
            <person name="LaButti K."/>
            <person name="Lipzen A."/>
            <person name="Lombard V."/>
            <person name="Magnuson J."/>
            <person name="Maillard F."/>
            <person name="Murat C."/>
            <person name="Nolan M."/>
            <person name="Ohm R.A."/>
            <person name="Pangilinan J."/>
            <person name="Pereira M.F."/>
            <person name="Perotto S."/>
            <person name="Peter M."/>
            <person name="Pfister S."/>
            <person name="Riley R."/>
            <person name="Sitrit Y."/>
            <person name="Stielow J.B."/>
            <person name="Szollosi G."/>
            <person name="Zifcakova L."/>
            <person name="Stursova M."/>
            <person name="Spatafora J.W."/>
            <person name="Tedersoo L."/>
            <person name="Vaario L.M."/>
            <person name="Yamada A."/>
            <person name="Yan M."/>
            <person name="Wang P."/>
            <person name="Xu J."/>
            <person name="Bruns T."/>
            <person name="Baldrian P."/>
            <person name="Vilgalys R."/>
            <person name="Dunand C."/>
            <person name="Henrissat B."/>
            <person name="Grigoriev I.V."/>
            <person name="Hibbett D."/>
            <person name="Nagy L.G."/>
            <person name="Martin F.M."/>
        </authorList>
    </citation>
    <scope>NUCLEOTIDE SEQUENCE</scope>
    <source>
        <strain evidence="3">UH-Tt-Lm1</strain>
    </source>
</reference>
<comment type="caution">
    <text evidence="3">The sequence shown here is derived from an EMBL/GenBank/DDBJ whole genome shotgun (WGS) entry which is preliminary data.</text>
</comment>